<accession>A0A2A3K2S1</accession>
<sequence length="133" mass="15391">MSYNYTRREVTIEYLAELVITHAAGLSDCWRPASLNVEGRRHQMMLERFARGDVLDDRDDAALEAVGKALIADVEGMLPGYSALILRGDTREDVYVNAEIQRRHDMLIRWQEFRDARNRLRGKVRAMRLLADL</sequence>
<evidence type="ECO:0000313" key="3">
    <source>
        <dbReference type="Proteomes" id="UP000217448"/>
    </source>
</evidence>
<comment type="caution">
    <text evidence="2">The sequence shown here is derived from an EMBL/GenBank/DDBJ whole genome shotgun (WGS) entry which is preliminary data.</text>
</comment>
<evidence type="ECO:0000313" key="2">
    <source>
        <dbReference type="EMBL" id="PBD20960.1"/>
    </source>
</evidence>
<dbReference type="Proteomes" id="UP000217448">
    <property type="component" value="Unassembled WGS sequence"/>
</dbReference>
<proteinExistence type="predicted"/>
<gene>
    <name evidence="2" type="ORF">CLG85_01115</name>
    <name evidence="1" type="ORF">CLG85_017530</name>
</gene>
<dbReference type="RefSeq" id="WP_095880590.1">
    <property type="nucleotide sequence ID" value="NZ_NTHN02000036.1"/>
</dbReference>
<dbReference type="AlphaFoldDB" id="A0A2A3K2S1"/>
<protein>
    <submittedName>
        <fullName evidence="2">Uncharacterized protein</fullName>
    </submittedName>
</protein>
<keyword evidence="3" id="KW-1185">Reference proteome</keyword>
<reference evidence="1" key="3">
    <citation type="submission" date="2024-05" db="EMBL/GenBank/DDBJ databases">
        <title>Yangia mangrovi SAOS 153D genome.</title>
        <authorList>
            <person name="Verma A."/>
            <person name="Pal Y."/>
            <person name="Sundharam S."/>
            <person name="Bisht B."/>
            <person name="Srinivasan K."/>
        </authorList>
    </citation>
    <scope>NUCLEOTIDE SEQUENCE</scope>
    <source>
        <strain evidence="1">SAOS 153D</strain>
    </source>
</reference>
<reference evidence="2" key="1">
    <citation type="submission" date="2017-09" db="EMBL/GenBank/DDBJ databases">
        <title>Yangia sp. SAOS 153D whole genome sequencing.</title>
        <authorList>
            <person name="Verma A."/>
            <person name="Krishnamurthi S."/>
        </authorList>
    </citation>
    <scope>NUCLEOTIDE SEQUENCE [LARGE SCALE GENOMIC DNA]</scope>
    <source>
        <strain evidence="2">SAOS 153D</strain>
    </source>
</reference>
<reference evidence="3" key="2">
    <citation type="submission" date="2023-07" db="EMBL/GenBank/DDBJ databases">
        <title>Yangia mangrovi SAOS 153D genome.</title>
        <authorList>
            <person name="Verma A."/>
            <person name="Pal Y."/>
            <person name="Sundharam S."/>
            <person name="Bisht B."/>
            <person name="Srinivasan K."/>
        </authorList>
    </citation>
    <scope>NUCLEOTIDE SEQUENCE [LARGE SCALE GENOMIC DNA]</scope>
    <source>
        <strain evidence="3">SAOS 153D</strain>
    </source>
</reference>
<dbReference type="EMBL" id="NTHN01000015">
    <property type="protein sequence ID" value="PBD20960.1"/>
    <property type="molecule type" value="Genomic_DNA"/>
</dbReference>
<evidence type="ECO:0000313" key="1">
    <source>
        <dbReference type="EMBL" id="MCT4372023.1"/>
    </source>
</evidence>
<organism evidence="2">
    <name type="scientific">Alloyangia mangrovi</name>
    <dbReference type="NCBI Taxonomy" id="1779329"/>
    <lineage>
        <taxon>Bacteria</taxon>
        <taxon>Pseudomonadati</taxon>
        <taxon>Pseudomonadota</taxon>
        <taxon>Alphaproteobacteria</taxon>
        <taxon>Rhodobacterales</taxon>
        <taxon>Roseobacteraceae</taxon>
        <taxon>Alloyangia</taxon>
    </lineage>
</organism>
<name>A0A2A3K2S1_9RHOB</name>
<dbReference type="EMBL" id="NTHN02000036">
    <property type="protein sequence ID" value="MCT4372023.1"/>
    <property type="molecule type" value="Genomic_DNA"/>
</dbReference>